<dbReference type="KEGG" id="pbk:Back11_59990"/>
<gene>
    <name evidence="1" type="ORF">Back11_59990</name>
</gene>
<organism evidence="1 2">
    <name type="scientific">Paenibacillus baekrokdamisoli</name>
    <dbReference type="NCBI Taxonomy" id="1712516"/>
    <lineage>
        <taxon>Bacteria</taxon>
        <taxon>Bacillati</taxon>
        <taxon>Bacillota</taxon>
        <taxon>Bacilli</taxon>
        <taxon>Bacillales</taxon>
        <taxon>Paenibacillaceae</taxon>
        <taxon>Paenibacillus</taxon>
    </lineage>
</organism>
<accession>A0A3G9JP67</accession>
<sequence length="56" mass="6476">MILSFDLDLIQYVLDMEKVNLKPLFSFRSLTNILFILGMIDPIEWMIKGTAELVVS</sequence>
<dbReference type="Proteomes" id="UP000275368">
    <property type="component" value="Chromosome"/>
</dbReference>
<dbReference type="EMBL" id="AP019308">
    <property type="protein sequence ID" value="BBH24654.1"/>
    <property type="molecule type" value="Genomic_DNA"/>
</dbReference>
<dbReference type="RefSeq" id="WP_221226786.1">
    <property type="nucleotide sequence ID" value="NZ_JACHXC010000010.1"/>
</dbReference>
<evidence type="ECO:0000313" key="2">
    <source>
        <dbReference type="Proteomes" id="UP000275368"/>
    </source>
</evidence>
<proteinExistence type="predicted"/>
<protein>
    <submittedName>
        <fullName evidence="1">Uncharacterized protein</fullName>
    </submittedName>
</protein>
<reference evidence="1 2" key="1">
    <citation type="submission" date="2018-11" db="EMBL/GenBank/DDBJ databases">
        <title>Complete genome sequence of Paenibacillus baekrokdamisoli strain KCTC 33723.</title>
        <authorList>
            <person name="Kang S.W."/>
            <person name="Lee K.C."/>
            <person name="Kim K.K."/>
            <person name="Kim J.S."/>
            <person name="Kim D.S."/>
            <person name="Ko S.H."/>
            <person name="Yang S.H."/>
            <person name="Lee J.S."/>
        </authorList>
    </citation>
    <scope>NUCLEOTIDE SEQUENCE [LARGE SCALE GENOMIC DNA]</scope>
    <source>
        <strain evidence="1 2">KCTC 33723</strain>
    </source>
</reference>
<dbReference type="AlphaFoldDB" id="A0A3G9JP67"/>
<name>A0A3G9JP67_9BACL</name>
<keyword evidence="2" id="KW-1185">Reference proteome</keyword>
<evidence type="ECO:0000313" key="1">
    <source>
        <dbReference type="EMBL" id="BBH24654.1"/>
    </source>
</evidence>